<accession>A0A1V0M3Z7</accession>
<dbReference type="EMBL" id="NJAI01000009">
    <property type="protein sequence ID" value="PHM52419.1"/>
    <property type="molecule type" value="Genomic_DNA"/>
</dbReference>
<dbReference type="RefSeq" id="WP_099139928.1">
    <property type="nucleotide sequence ID" value="NZ_CAWNQJ010000123.1"/>
</dbReference>
<evidence type="ECO:0000313" key="1">
    <source>
        <dbReference type="EMBL" id="ARD69588.1"/>
    </source>
</evidence>
<geneLocation type="plasmid" evidence="1">
    <name>unnamed1</name>
</geneLocation>
<dbReference type="AlphaFoldDB" id="A0A1V0M3Z7"/>
<reference evidence="2 3" key="2">
    <citation type="journal article" date="2017" name="Nat. Microbiol.">
        <title>Natural product diversity associated with the nematode symbionts Photorhabdus and Xenorhabdus.</title>
        <authorList>
            <person name="Tobias N.J."/>
            <person name="Wolff H."/>
            <person name="Djahanschiri B."/>
            <person name="Grundmann F."/>
            <person name="Kronenwerth M."/>
            <person name="Shi Y.M."/>
            <person name="Simonyi S."/>
            <person name="Grun P."/>
            <person name="Shapiro-Ilan D."/>
            <person name="Pidot S.J."/>
            <person name="Stinear T.P."/>
            <person name="Ebersberger I."/>
            <person name="Bode H.B."/>
        </authorList>
    </citation>
    <scope>NUCLEOTIDE SEQUENCE [LARGE SCALE GENOMIC DNA]</scope>
    <source>
        <strain evidence="2 3">DSM 17903</strain>
    </source>
</reference>
<dbReference type="Proteomes" id="UP000225433">
    <property type="component" value="Unassembled WGS sequence"/>
</dbReference>
<gene>
    <name evidence="2" type="ORF">Xhom_04497</name>
</gene>
<reference evidence="1" key="1">
    <citation type="journal article" date="2017" name="J. Invertebr. Pathol.">
        <title>Identification and bacterial characteristics of Xenorhabdus hominickii ANU101 from an entomopathogenic nematode, Steinernema monticolum.</title>
        <authorList>
            <person name="Park Y."/>
            <person name="Kang S."/>
            <person name="Sadekuzzaman M."/>
            <person name="Kim H."/>
            <person name="Jung J.K."/>
            <person name="Kim Y."/>
        </authorList>
    </citation>
    <scope>NUCLEOTIDE SEQUENCE</scope>
    <source>
        <strain evidence="1">ANU101</strain>
        <plasmid evidence="1">unnamed1</plasmid>
    </source>
</reference>
<evidence type="ECO:0000313" key="3">
    <source>
        <dbReference type="Proteomes" id="UP000225433"/>
    </source>
</evidence>
<evidence type="ECO:0000313" key="2">
    <source>
        <dbReference type="EMBL" id="PHM52419.1"/>
    </source>
</evidence>
<protein>
    <submittedName>
        <fullName evidence="1">Uncharacterized protein</fullName>
    </submittedName>
</protein>
<name>A0A1V0M3Z7_XENHO</name>
<dbReference type="EMBL" id="KX517798">
    <property type="protein sequence ID" value="ARD69588.1"/>
    <property type="molecule type" value="Genomic_DNA"/>
</dbReference>
<keyword evidence="1" id="KW-0614">Plasmid</keyword>
<proteinExistence type="predicted"/>
<sequence>MAKHSSNKKTQSKTNETIATTILNLPFVDGKVLSRVNMWKPKTNDSFVLGQAYGAEFIDFLRSNPYLSGANLLHAILSDMNLKKGDSDKTALGFLQIIEHMVISQKVDCSSVMQLVAKAKIEEERSRSFITGLDELEALENREEKTYGRLEASKEIGFSASQLINMLESIKWLKKTDRMPTKPVLNDSLMKMSVGRNKVSWVLTQKGMGVLMQIVAK</sequence>
<organism evidence="1">
    <name type="scientific">Xenorhabdus hominickii</name>
    <dbReference type="NCBI Taxonomy" id="351679"/>
    <lineage>
        <taxon>Bacteria</taxon>
        <taxon>Pseudomonadati</taxon>
        <taxon>Pseudomonadota</taxon>
        <taxon>Gammaproteobacteria</taxon>
        <taxon>Enterobacterales</taxon>
        <taxon>Morganellaceae</taxon>
        <taxon>Xenorhabdus</taxon>
    </lineage>
</organism>